<dbReference type="AlphaFoldDB" id="A0A645HMS8"/>
<accession>A0A645HMS8</accession>
<dbReference type="AntiFam" id="ANF00081">
    <property type="entry name" value="Shadow ORF (opposite lysS)"/>
</dbReference>
<protein>
    <submittedName>
        <fullName evidence="1">Uncharacterized protein</fullName>
    </submittedName>
</protein>
<organism evidence="1">
    <name type="scientific">bioreactor metagenome</name>
    <dbReference type="NCBI Taxonomy" id="1076179"/>
    <lineage>
        <taxon>unclassified sequences</taxon>
        <taxon>metagenomes</taxon>
        <taxon>ecological metagenomes</taxon>
    </lineage>
</organism>
<evidence type="ECO:0000313" key="1">
    <source>
        <dbReference type="EMBL" id="MPN40361.1"/>
    </source>
</evidence>
<name>A0A645HMS8_9ZZZZ</name>
<gene>
    <name evidence="1" type="ORF">SDC9_187897</name>
</gene>
<sequence length="62" mass="7076">MVRFKGPCRRADLQRVQNRRVHLNEPAAVQKLSHRRDDAAAQQKGLADLRIDDHVQIPLAVP</sequence>
<dbReference type="EMBL" id="VSSQ01096721">
    <property type="protein sequence ID" value="MPN40361.1"/>
    <property type="molecule type" value="Genomic_DNA"/>
</dbReference>
<proteinExistence type="predicted"/>
<reference evidence="1" key="1">
    <citation type="submission" date="2019-08" db="EMBL/GenBank/DDBJ databases">
        <authorList>
            <person name="Kucharzyk K."/>
            <person name="Murdoch R.W."/>
            <person name="Higgins S."/>
            <person name="Loffler F."/>
        </authorList>
    </citation>
    <scope>NUCLEOTIDE SEQUENCE</scope>
</reference>
<comment type="caution">
    <text evidence="1">The sequence shown here is derived from an EMBL/GenBank/DDBJ whole genome shotgun (WGS) entry which is preliminary data.</text>
</comment>